<gene>
    <name evidence="5" type="ORF">JCM21531_3802</name>
</gene>
<dbReference type="EMBL" id="BAVR01000059">
    <property type="protein sequence ID" value="GAE90211.1"/>
    <property type="molecule type" value="Genomic_DNA"/>
</dbReference>
<dbReference type="CDD" id="cd04084">
    <property type="entry name" value="CBM6_xylanase-like"/>
    <property type="match status" value="1"/>
</dbReference>
<dbReference type="GO" id="GO:0030246">
    <property type="term" value="F:carbohydrate binding"/>
    <property type="evidence" value="ECO:0007669"/>
    <property type="project" value="InterPro"/>
</dbReference>
<sequence length="505" mass="54752">MSRKALSVLLVCLMLITYLGITVNTSSAASLPTMPPSGYDQVRNGVPRGQVVNISYYSTATNSTRPAKVYLPPGYSTSKRYSVLYLLHGIGGSENDWFWEGGGRTNIIADNLIAEGKIKPVIIVTPNTNAAGQGISDGYENFTKDLINCLIPYIESRYSVYTDREHRAIAGLSMGGGQSFNIGLTNLDKFAYIGPISSAPNTYANNRLFPDGGAAARQKLKLLFIACGTNDSLIGFGQRVHEYCSANNINHIYWLIQGGGHDFGVWKPGLWNFLQLAEQAGFTDYNAPPPPTPTPRTAFTRIEAEDFNNMSGIQNESCSEGGLNIGYIENGDYVAYTNIDFGSGAGKFQARVASASSGGKIEIRIDSINGPLVGTCSVEGTGGWQQWVDVTCDVSGLSGIHDLYLKFTGGSGYLLNMNWWKFTPAESKPTPTPTPTPNEHLGDVNGDGKVNSTDLQLMKMHVLREKLLTGTSLINADVNRDGKVNSTDCSLLKKYILRVISEFPK</sequence>
<evidence type="ECO:0000259" key="4">
    <source>
        <dbReference type="PROSITE" id="PS51766"/>
    </source>
</evidence>
<dbReference type="SUPFAM" id="SSF63446">
    <property type="entry name" value="Type I dockerin domain"/>
    <property type="match status" value="1"/>
</dbReference>
<name>W4VAJ8_9FIRM</name>
<dbReference type="Gene3D" id="2.60.120.260">
    <property type="entry name" value="Galactose-binding domain-like"/>
    <property type="match status" value="1"/>
</dbReference>
<dbReference type="STRING" id="1294263.JCM21531_3802"/>
<keyword evidence="1" id="KW-0732">Signal</keyword>
<proteinExistence type="predicted"/>
<evidence type="ECO:0000313" key="6">
    <source>
        <dbReference type="Proteomes" id="UP000019109"/>
    </source>
</evidence>
<dbReference type="SMART" id="SM00606">
    <property type="entry name" value="CBD_IV"/>
    <property type="match status" value="1"/>
</dbReference>
<dbReference type="PROSITE" id="PS00018">
    <property type="entry name" value="EF_HAND_1"/>
    <property type="match status" value="1"/>
</dbReference>
<protein>
    <submittedName>
        <fullName evidence="5">Beta-galactosidase</fullName>
    </submittedName>
</protein>
<dbReference type="Pfam" id="PF00404">
    <property type="entry name" value="Dockerin_1"/>
    <property type="match status" value="1"/>
</dbReference>
<evidence type="ECO:0000313" key="5">
    <source>
        <dbReference type="EMBL" id="GAE90211.1"/>
    </source>
</evidence>
<dbReference type="InterPro" id="IPR036439">
    <property type="entry name" value="Dockerin_dom_sf"/>
</dbReference>
<dbReference type="PROSITE" id="PS51175">
    <property type="entry name" value="CBM6"/>
    <property type="match status" value="1"/>
</dbReference>
<dbReference type="SUPFAM" id="SSF53474">
    <property type="entry name" value="alpha/beta-Hydrolases"/>
    <property type="match status" value="1"/>
</dbReference>
<dbReference type="Proteomes" id="UP000019109">
    <property type="component" value="Unassembled WGS sequence"/>
</dbReference>
<dbReference type="CDD" id="cd14256">
    <property type="entry name" value="Dockerin_I"/>
    <property type="match status" value="1"/>
</dbReference>
<dbReference type="PANTHER" id="PTHR48098:SF1">
    <property type="entry name" value="DIACYLGLYCEROL ACYLTRANSFERASE_MYCOLYLTRANSFERASE AG85A"/>
    <property type="match status" value="1"/>
</dbReference>
<dbReference type="InterPro" id="IPR000801">
    <property type="entry name" value="Esterase-like"/>
</dbReference>
<feature type="region of interest" description="Disordered" evidence="2">
    <location>
        <begin position="426"/>
        <end position="446"/>
    </location>
</feature>
<comment type="caution">
    <text evidence="5">The sequence shown here is derived from an EMBL/GenBank/DDBJ whole genome shotgun (WGS) entry which is preliminary data.</text>
</comment>
<feature type="domain" description="Dockerin" evidence="4">
    <location>
        <begin position="437"/>
        <end position="505"/>
    </location>
</feature>
<dbReference type="GO" id="GO:0004553">
    <property type="term" value="F:hydrolase activity, hydrolyzing O-glycosyl compounds"/>
    <property type="evidence" value="ECO:0007669"/>
    <property type="project" value="InterPro"/>
</dbReference>
<dbReference type="InterPro" id="IPR002105">
    <property type="entry name" value="Dockerin_1_rpt"/>
</dbReference>
<evidence type="ECO:0000259" key="3">
    <source>
        <dbReference type="PROSITE" id="PS51175"/>
    </source>
</evidence>
<dbReference type="OrthoDB" id="9777383at2"/>
<organism evidence="5 6">
    <name type="scientific">Acetivibrio straminisolvens JCM 21531</name>
    <dbReference type="NCBI Taxonomy" id="1294263"/>
    <lineage>
        <taxon>Bacteria</taxon>
        <taxon>Bacillati</taxon>
        <taxon>Bacillota</taxon>
        <taxon>Clostridia</taxon>
        <taxon>Eubacteriales</taxon>
        <taxon>Oscillospiraceae</taxon>
        <taxon>Acetivibrio</taxon>
    </lineage>
</organism>
<dbReference type="Pfam" id="PF00756">
    <property type="entry name" value="Esterase"/>
    <property type="match status" value="1"/>
</dbReference>
<dbReference type="SUPFAM" id="SSF49785">
    <property type="entry name" value="Galactose-binding domain-like"/>
    <property type="match status" value="1"/>
</dbReference>
<dbReference type="Gene3D" id="3.40.50.1820">
    <property type="entry name" value="alpha/beta hydrolase"/>
    <property type="match status" value="1"/>
</dbReference>
<dbReference type="InterPro" id="IPR029058">
    <property type="entry name" value="AB_hydrolase_fold"/>
</dbReference>
<dbReference type="RefSeq" id="WP_038290790.1">
    <property type="nucleotide sequence ID" value="NZ_BAVR01000059.1"/>
</dbReference>
<dbReference type="PROSITE" id="PS51766">
    <property type="entry name" value="DOCKERIN"/>
    <property type="match status" value="1"/>
</dbReference>
<keyword evidence="6" id="KW-1185">Reference proteome</keyword>
<dbReference type="InterPro" id="IPR018247">
    <property type="entry name" value="EF_Hand_1_Ca_BS"/>
</dbReference>
<dbReference type="Gene3D" id="1.10.1330.10">
    <property type="entry name" value="Dockerin domain"/>
    <property type="match status" value="1"/>
</dbReference>
<dbReference type="InterPro" id="IPR050583">
    <property type="entry name" value="Mycobacterial_A85_antigen"/>
</dbReference>
<accession>W4VAJ8</accession>
<dbReference type="InterPro" id="IPR005084">
    <property type="entry name" value="CBM6"/>
</dbReference>
<dbReference type="GO" id="GO:0000272">
    <property type="term" value="P:polysaccharide catabolic process"/>
    <property type="evidence" value="ECO:0007669"/>
    <property type="project" value="InterPro"/>
</dbReference>
<dbReference type="InterPro" id="IPR016134">
    <property type="entry name" value="Dockerin_dom"/>
</dbReference>
<dbReference type="Pfam" id="PF03422">
    <property type="entry name" value="CBM_6"/>
    <property type="match status" value="1"/>
</dbReference>
<dbReference type="PANTHER" id="PTHR48098">
    <property type="entry name" value="ENTEROCHELIN ESTERASE-RELATED"/>
    <property type="match status" value="1"/>
</dbReference>
<evidence type="ECO:0000256" key="1">
    <source>
        <dbReference type="ARBA" id="ARBA00022729"/>
    </source>
</evidence>
<evidence type="ECO:0000256" key="2">
    <source>
        <dbReference type="SAM" id="MobiDB-lite"/>
    </source>
</evidence>
<dbReference type="AlphaFoldDB" id="W4VAJ8"/>
<dbReference type="PROSITE" id="PS00448">
    <property type="entry name" value="CLOS_CELLULOSOME_RPT"/>
    <property type="match status" value="1"/>
</dbReference>
<feature type="domain" description="CBM6" evidence="3">
    <location>
        <begin position="300"/>
        <end position="423"/>
    </location>
</feature>
<dbReference type="GO" id="GO:0016747">
    <property type="term" value="F:acyltransferase activity, transferring groups other than amino-acyl groups"/>
    <property type="evidence" value="ECO:0007669"/>
    <property type="project" value="TreeGrafter"/>
</dbReference>
<reference evidence="5" key="1">
    <citation type="journal article" date="2014" name="Genome Announc.">
        <title>Draft Genome Sequence of Clostridium straminisolvens Strain JCM 21531T, Isolated from a Cellulose-Degrading Bacterial Community.</title>
        <authorList>
            <person name="Yuki M."/>
            <person name="Oshima K."/>
            <person name="Suda W."/>
            <person name="Sakamoto M."/>
            <person name="Kitamura K."/>
            <person name="Iida T."/>
            <person name="Hattori M."/>
            <person name="Ohkuma M."/>
        </authorList>
    </citation>
    <scope>NUCLEOTIDE SEQUENCE [LARGE SCALE GENOMIC DNA]</scope>
    <source>
        <strain evidence="5">JCM 21531</strain>
    </source>
</reference>
<dbReference type="InterPro" id="IPR006584">
    <property type="entry name" value="Cellulose-bd_IV"/>
</dbReference>
<dbReference type="InterPro" id="IPR008979">
    <property type="entry name" value="Galactose-bd-like_sf"/>
</dbReference>